<proteinExistence type="predicted"/>
<evidence type="ECO:0000313" key="15">
    <source>
        <dbReference type="EMBL" id="GAA3950116.1"/>
    </source>
</evidence>
<evidence type="ECO:0000256" key="8">
    <source>
        <dbReference type="ARBA" id="ARBA00022968"/>
    </source>
</evidence>
<evidence type="ECO:0000256" key="7">
    <source>
        <dbReference type="ARBA" id="ARBA00022824"/>
    </source>
</evidence>
<dbReference type="RefSeq" id="WP_316758665.1">
    <property type="nucleotide sequence ID" value="NZ_BAABAK010000001.1"/>
</dbReference>
<keyword evidence="7" id="KW-0256">Endoplasmic reticulum</keyword>
<comment type="subcellular location">
    <subcellularLocation>
        <location evidence="2">Endoplasmic reticulum membrane</location>
        <topology evidence="2">Single-pass type II membrane protein</topology>
    </subcellularLocation>
    <subcellularLocation>
        <location evidence="1">Golgi apparatus membrane</location>
        <topology evidence="1">Single-pass type II membrane protein</topology>
    </subcellularLocation>
</comment>
<keyword evidence="10" id="KW-0333">Golgi apparatus</keyword>
<evidence type="ECO:0000256" key="5">
    <source>
        <dbReference type="ARBA" id="ARBA00022692"/>
    </source>
</evidence>
<dbReference type="PANTHER" id="PTHR46025">
    <property type="entry name" value="XYLOSYLTRANSFERASE OXT"/>
    <property type="match status" value="1"/>
</dbReference>
<keyword evidence="6" id="KW-0479">Metal-binding</keyword>
<evidence type="ECO:0000313" key="16">
    <source>
        <dbReference type="Proteomes" id="UP001501081"/>
    </source>
</evidence>
<accession>A0ABP7NLZ9</accession>
<keyword evidence="5" id="KW-0812">Transmembrane</keyword>
<keyword evidence="16" id="KW-1185">Reference proteome</keyword>
<dbReference type="EMBL" id="BAABAK010000001">
    <property type="protein sequence ID" value="GAA3950116.1"/>
    <property type="molecule type" value="Genomic_DNA"/>
</dbReference>
<dbReference type="InterPro" id="IPR043538">
    <property type="entry name" value="XYLT"/>
</dbReference>
<keyword evidence="12" id="KW-1015">Disulfide bond</keyword>
<evidence type="ECO:0000256" key="12">
    <source>
        <dbReference type="ARBA" id="ARBA00023157"/>
    </source>
</evidence>
<sequence length="284" mass="33369">MRIAHIVMTHKNPAQLARLIKSLQHKDFDFYIHLDKKISIDDFLFLEKLDQVYFINNRIKCNWGGWSFTQGIINSINEITALNKDYGFINLLSAQDYPISSISDIHSFFKERPGQNFINFASSKSDWWAAAPERYEKYHFTDINFKSKYFFQRIINKILPKRKFPENLELYGGSDSSWWTLSAECAQHVAEVITKNKKLNNFLKYCWGTDEFIIATLVMNSEFKNKTNNNNLRYIDWSEGNAHPKLLGIEDYSKLKSSPMHFARKFDVEFDEIILDKVDSELIS</sequence>
<evidence type="ECO:0000256" key="6">
    <source>
        <dbReference type="ARBA" id="ARBA00022723"/>
    </source>
</evidence>
<dbReference type="Proteomes" id="UP001501081">
    <property type="component" value="Unassembled WGS sequence"/>
</dbReference>
<name>A0ABP7NLZ9_9SPHI</name>
<keyword evidence="13" id="KW-0325">Glycoprotein</keyword>
<evidence type="ECO:0000256" key="14">
    <source>
        <dbReference type="ARBA" id="ARBA00042865"/>
    </source>
</evidence>
<gene>
    <name evidence="15" type="ORF">GCM10022246_00850</name>
</gene>
<keyword evidence="4" id="KW-0808">Transferase</keyword>
<evidence type="ECO:0000256" key="11">
    <source>
        <dbReference type="ARBA" id="ARBA00023136"/>
    </source>
</evidence>
<keyword evidence="9" id="KW-1133">Transmembrane helix</keyword>
<evidence type="ECO:0000256" key="10">
    <source>
        <dbReference type="ARBA" id="ARBA00023034"/>
    </source>
</evidence>
<comment type="caution">
    <text evidence="15">The sequence shown here is derived from an EMBL/GenBank/DDBJ whole genome shotgun (WGS) entry which is preliminary data.</text>
</comment>
<evidence type="ECO:0000256" key="13">
    <source>
        <dbReference type="ARBA" id="ARBA00023180"/>
    </source>
</evidence>
<dbReference type="Pfam" id="PF02485">
    <property type="entry name" value="Branch"/>
    <property type="match status" value="1"/>
</dbReference>
<protein>
    <recommendedName>
        <fullName evidence="14">Peptide O-xylosyltransferase</fullName>
    </recommendedName>
</protein>
<evidence type="ECO:0000256" key="4">
    <source>
        <dbReference type="ARBA" id="ARBA00022679"/>
    </source>
</evidence>
<keyword evidence="11" id="KW-0472">Membrane</keyword>
<evidence type="ECO:0000256" key="3">
    <source>
        <dbReference type="ARBA" id="ARBA00022676"/>
    </source>
</evidence>
<evidence type="ECO:0000256" key="2">
    <source>
        <dbReference type="ARBA" id="ARBA00004648"/>
    </source>
</evidence>
<reference evidence="16" key="1">
    <citation type="journal article" date="2019" name="Int. J. Syst. Evol. Microbiol.">
        <title>The Global Catalogue of Microorganisms (GCM) 10K type strain sequencing project: providing services to taxonomists for standard genome sequencing and annotation.</title>
        <authorList>
            <consortium name="The Broad Institute Genomics Platform"/>
            <consortium name="The Broad Institute Genome Sequencing Center for Infectious Disease"/>
            <person name="Wu L."/>
            <person name="Ma J."/>
        </authorList>
    </citation>
    <scope>NUCLEOTIDE SEQUENCE [LARGE SCALE GENOMIC DNA]</scope>
    <source>
        <strain evidence="16">JCM 17338</strain>
    </source>
</reference>
<dbReference type="InterPro" id="IPR003406">
    <property type="entry name" value="Glyco_trans_14"/>
</dbReference>
<organism evidence="15 16">
    <name type="scientific">Pedobacter ginsengiterrae</name>
    <dbReference type="NCBI Taxonomy" id="871696"/>
    <lineage>
        <taxon>Bacteria</taxon>
        <taxon>Pseudomonadati</taxon>
        <taxon>Bacteroidota</taxon>
        <taxon>Sphingobacteriia</taxon>
        <taxon>Sphingobacteriales</taxon>
        <taxon>Sphingobacteriaceae</taxon>
        <taxon>Pedobacter</taxon>
    </lineage>
</organism>
<keyword evidence="8" id="KW-0735">Signal-anchor</keyword>
<keyword evidence="3" id="KW-0328">Glycosyltransferase</keyword>
<evidence type="ECO:0000256" key="9">
    <source>
        <dbReference type="ARBA" id="ARBA00022989"/>
    </source>
</evidence>
<dbReference type="PANTHER" id="PTHR46025:SF3">
    <property type="entry name" value="XYLOSYLTRANSFERASE OXT"/>
    <property type="match status" value="1"/>
</dbReference>
<evidence type="ECO:0000256" key="1">
    <source>
        <dbReference type="ARBA" id="ARBA00004323"/>
    </source>
</evidence>